<dbReference type="Proteomes" id="UP000318080">
    <property type="component" value="Unassembled WGS sequence"/>
</dbReference>
<reference evidence="1 2" key="1">
    <citation type="submission" date="2019-06" db="EMBL/GenBank/DDBJ databases">
        <title>Draft genome of C. phoceense Strain 272.</title>
        <authorList>
            <person name="Pacheco L.G.C."/>
            <person name="Barberis C.M."/>
            <person name="Almuzara M.N."/>
            <person name="Traglia G.M."/>
            <person name="Santos C.S."/>
            <person name="Rocha D.J.P.G."/>
            <person name="Aguiar E.R.G.R."/>
            <person name="Vay C.A."/>
        </authorList>
    </citation>
    <scope>NUCLEOTIDE SEQUENCE [LARGE SCALE GENOMIC DNA]</scope>
    <source>
        <strain evidence="1 2">272</strain>
    </source>
</reference>
<protein>
    <submittedName>
        <fullName evidence="1">Uncharacterized protein</fullName>
    </submittedName>
</protein>
<evidence type="ECO:0000313" key="1">
    <source>
        <dbReference type="EMBL" id="TQE43893.1"/>
    </source>
</evidence>
<name>A0A540R824_9CORY</name>
<proteinExistence type="predicted"/>
<organism evidence="1 2">
    <name type="scientific">Corynebacterium phoceense</name>
    <dbReference type="NCBI Taxonomy" id="1686286"/>
    <lineage>
        <taxon>Bacteria</taxon>
        <taxon>Bacillati</taxon>
        <taxon>Actinomycetota</taxon>
        <taxon>Actinomycetes</taxon>
        <taxon>Mycobacteriales</taxon>
        <taxon>Corynebacteriaceae</taxon>
        <taxon>Corynebacterium</taxon>
    </lineage>
</organism>
<gene>
    <name evidence="1" type="ORF">EJK80_05000</name>
</gene>
<dbReference type="AlphaFoldDB" id="A0A540R824"/>
<dbReference type="RefSeq" id="WP_141628752.1">
    <property type="nucleotide sequence ID" value="NZ_VHIR01000005.1"/>
</dbReference>
<evidence type="ECO:0000313" key="2">
    <source>
        <dbReference type="Proteomes" id="UP000318080"/>
    </source>
</evidence>
<sequence>MSQDNRLNQSSTFSASASADEALVTGMPHLTWSNSTHSLAIDIPAIATTGYTWTVAVTDLEGETTTRVLRAAAGDEEPLLVALSQPFARIDLALGEHFKATFIGATAQSPYIVLDDRARVVDARQGLFPAHYVLLAPAGTVVSGISGVSETHHAHGEWDGWAAWNLDVEGASEGSELSLITPQVSAASFAVTAPAAWEWGTDVATLPNARGLDHRPVFKASPTVTITQPGEWIIQLVYAPLGGEREPISDETVGEGTFEIFPSDLYEDPWVGRYEVGLLRDGEQVDMRVFSIAEALHMRAKNEGPRGTGFRFIDAAGQLSPFSYTLASAPGKAIVFDKGTREFEPTETSRMETVASEAGYELDFRVTPATLRTRVKLTGTEPTESFDKQVIYASLLDADAALTVYSPQPLPLAKFVAIDKRQKMKSLASTAGSTQSHRNVSLSNRALRHAVRKQSSMELYLLWSTLSYEDFLDSLDDAARSRHLAQAPERRVVEYEASAASDLIYAAIATVKRAPLITGATLSETHVELSFNEEEEEISDLLVWAWPLNDPARSPERLVDLALPSSLQEAGPLIIDARAEEPLTDLSAPAHPAPNAVIAEAPGEVSFADATVEEAWAAYAALEALATASRNARIESTFAAVLERLRAEPGAAVRALPASGLSLSRQAKALAQTQLVAHPWNVGVPAGAASELSLAFNSGIDSLTRPLLLMKASGPDATPSSTAINDEAARIAALRDCFAHDEDFYRLGSVSHLRGDAQKLASVLGQLGFDTSVSHTLVALGAFGGGDTPFVSAAWMPYISYVFALAFRAVAAGLLPQPAVLAILQDDLPQLADAAALAPALFAYDLRTAEGLTQYLCNNR</sequence>
<keyword evidence="2" id="KW-1185">Reference proteome</keyword>
<comment type="caution">
    <text evidence="1">The sequence shown here is derived from an EMBL/GenBank/DDBJ whole genome shotgun (WGS) entry which is preliminary data.</text>
</comment>
<dbReference type="EMBL" id="VHIR01000005">
    <property type="protein sequence ID" value="TQE43893.1"/>
    <property type="molecule type" value="Genomic_DNA"/>
</dbReference>
<accession>A0A540R824</accession>